<feature type="chain" id="PRO_5006035917" evidence="2">
    <location>
        <begin position="34"/>
        <end position="219"/>
    </location>
</feature>
<dbReference type="Proteomes" id="UP000063699">
    <property type="component" value="Chromosome"/>
</dbReference>
<dbReference type="KEGG" id="kphy:AOZ06_30205"/>
<evidence type="ECO:0000256" key="2">
    <source>
        <dbReference type="SAM" id="SignalP"/>
    </source>
</evidence>
<name>A0A0N9I6S6_9PSEU</name>
<protein>
    <submittedName>
        <fullName evidence="3">Uncharacterized protein</fullName>
    </submittedName>
</protein>
<sequence>MKGQTMAGKAFGRACSLIAAGIAAVALTSPAAAATTGTYQFGYENGFEGWTAKTDETAGAPDCDGRHGSSVLHSADKPHNGTKSLDFKLRSPHDCGLAYVDRKVDAGTTAPVRVTLSFWLWSPDYDGGTGGTFKVLAHAGTGCVIDPHWDDVNGGWADFVELGSAGHAEGPGWYNYRLQAAVTPDANGQICVSQGIKLSSTTGEDFKHYYFDDTRVTVG</sequence>
<accession>A0A0N9I6S6</accession>
<gene>
    <name evidence="3" type="ORF">AOZ06_30205</name>
</gene>
<proteinExistence type="predicted"/>
<dbReference type="EMBL" id="CP012752">
    <property type="protein sequence ID" value="ALG10602.1"/>
    <property type="molecule type" value="Genomic_DNA"/>
</dbReference>
<reference evidence="3 4" key="1">
    <citation type="submission" date="2015-07" db="EMBL/GenBank/DDBJ databases">
        <title>Genome sequencing of Kibdelosporangium phytohabitans.</title>
        <authorList>
            <person name="Qin S."/>
            <person name="Xing K."/>
        </authorList>
    </citation>
    <scope>NUCLEOTIDE SEQUENCE [LARGE SCALE GENOMIC DNA]</scope>
    <source>
        <strain evidence="3 4">KLBMP1111</strain>
    </source>
</reference>
<evidence type="ECO:0000256" key="1">
    <source>
        <dbReference type="SAM" id="MobiDB-lite"/>
    </source>
</evidence>
<evidence type="ECO:0000313" key="4">
    <source>
        <dbReference type="Proteomes" id="UP000063699"/>
    </source>
</evidence>
<dbReference type="RefSeq" id="WP_054292505.1">
    <property type="nucleotide sequence ID" value="NZ_CP012752.1"/>
</dbReference>
<dbReference type="AlphaFoldDB" id="A0A0N9I6S6"/>
<dbReference type="OrthoDB" id="3682611at2"/>
<dbReference type="Gene3D" id="2.60.120.260">
    <property type="entry name" value="Galactose-binding domain-like"/>
    <property type="match status" value="1"/>
</dbReference>
<feature type="region of interest" description="Disordered" evidence="1">
    <location>
        <begin position="58"/>
        <end position="79"/>
    </location>
</feature>
<keyword evidence="2" id="KW-0732">Signal</keyword>
<evidence type="ECO:0000313" key="3">
    <source>
        <dbReference type="EMBL" id="ALG10602.1"/>
    </source>
</evidence>
<keyword evidence="4" id="KW-1185">Reference proteome</keyword>
<feature type="signal peptide" evidence="2">
    <location>
        <begin position="1"/>
        <end position="33"/>
    </location>
</feature>
<organism evidence="3 4">
    <name type="scientific">Kibdelosporangium phytohabitans</name>
    <dbReference type="NCBI Taxonomy" id="860235"/>
    <lineage>
        <taxon>Bacteria</taxon>
        <taxon>Bacillati</taxon>
        <taxon>Actinomycetota</taxon>
        <taxon>Actinomycetes</taxon>
        <taxon>Pseudonocardiales</taxon>
        <taxon>Pseudonocardiaceae</taxon>
        <taxon>Kibdelosporangium</taxon>
    </lineage>
</organism>